<feature type="region of interest" description="Disordered" evidence="1">
    <location>
        <begin position="1"/>
        <end position="24"/>
    </location>
</feature>
<proteinExistence type="predicted"/>
<evidence type="ECO:0000313" key="2">
    <source>
        <dbReference type="EMBL" id="MBX68803.1"/>
    </source>
</evidence>
<sequence>MINPKKGVPSHKTPIPRGSGKGQMYTTLPLFSQRSYFYDLKL</sequence>
<organism evidence="2">
    <name type="scientific">Rhizophora mucronata</name>
    <name type="common">Asiatic mangrove</name>
    <dbReference type="NCBI Taxonomy" id="61149"/>
    <lineage>
        <taxon>Eukaryota</taxon>
        <taxon>Viridiplantae</taxon>
        <taxon>Streptophyta</taxon>
        <taxon>Embryophyta</taxon>
        <taxon>Tracheophyta</taxon>
        <taxon>Spermatophyta</taxon>
        <taxon>Magnoliopsida</taxon>
        <taxon>eudicotyledons</taxon>
        <taxon>Gunneridae</taxon>
        <taxon>Pentapetalae</taxon>
        <taxon>rosids</taxon>
        <taxon>fabids</taxon>
        <taxon>Malpighiales</taxon>
        <taxon>Rhizophoraceae</taxon>
        <taxon>Rhizophora</taxon>
    </lineage>
</organism>
<accession>A0A2P2QP91</accession>
<protein>
    <submittedName>
        <fullName evidence="2">Uncharacterized protein</fullName>
    </submittedName>
</protein>
<dbReference type="AlphaFoldDB" id="A0A2P2QP91"/>
<dbReference type="EMBL" id="GGEC01088319">
    <property type="protein sequence ID" value="MBX68803.1"/>
    <property type="molecule type" value="Transcribed_RNA"/>
</dbReference>
<reference evidence="2" key="1">
    <citation type="submission" date="2018-02" db="EMBL/GenBank/DDBJ databases">
        <title>Rhizophora mucronata_Transcriptome.</title>
        <authorList>
            <person name="Meera S.P."/>
            <person name="Sreeshan A."/>
            <person name="Augustine A."/>
        </authorList>
    </citation>
    <scope>NUCLEOTIDE SEQUENCE</scope>
    <source>
        <tissue evidence="2">Leaf</tissue>
    </source>
</reference>
<evidence type="ECO:0000256" key="1">
    <source>
        <dbReference type="SAM" id="MobiDB-lite"/>
    </source>
</evidence>
<name>A0A2P2QP91_RHIMU</name>